<sequence>QTQDRQKWNSKVWHKGRTVIPKDGLSSNGRQAEHRSQIADYESKDGPSFQRIDHPYTLGTP</sequence>
<proteinExistence type="predicted"/>
<feature type="compositionally biased region" description="Basic and acidic residues" evidence="1">
    <location>
        <begin position="31"/>
        <end position="45"/>
    </location>
</feature>
<reference evidence="2 3" key="1">
    <citation type="journal article" date="2021" name="BMC Genomics">
        <title>Datura genome reveals duplications of psychoactive alkaloid biosynthetic genes and high mutation rate following tissue culture.</title>
        <authorList>
            <person name="Rajewski A."/>
            <person name="Carter-House D."/>
            <person name="Stajich J."/>
            <person name="Litt A."/>
        </authorList>
    </citation>
    <scope>NUCLEOTIDE SEQUENCE [LARGE SCALE GENOMIC DNA]</scope>
    <source>
        <strain evidence="2">AR-01</strain>
    </source>
</reference>
<comment type="caution">
    <text evidence="2">The sequence shown here is derived from an EMBL/GenBank/DDBJ whole genome shotgun (WGS) entry which is preliminary data.</text>
</comment>
<feature type="non-terminal residue" evidence="2">
    <location>
        <position position="1"/>
    </location>
</feature>
<dbReference type="EMBL" id="JACEIK010000160">
    <property type="protein sequence ID" value="MCD7451296.1"/>
    <property type="molecule type" value="Genomic_DNA"/>
</dbReference>
<evidence type="ECO:0000313" key="2">
    <source>
        <dbReference type="EMBL" id="MCD7451296.1"/>
    </source>
</evidence>
<gene>
    <name evidence="2" type="ORF">HAX54_010817</name>
</gene>
<evidence type="ECO:0000313" key="3">
    <source>
        <dbReference type="Proteomes" id="UP000823775"/>
    </source>
</evidence>
<feature type="non-terminal residue" evidence="2">
    <location>
        <position position="61"/>
    </location>
</feature>
<name>A0ABS8RX10_DATST</name>
<protein>
    <submittedName>
        <fullName evidence="2">Uncharacterized protein</fullName>
    </submittedName>
</protein>
<accession>A0ABS8RX10</accession>
<dbReference type="Proteomes" id="UP000823775">
    <property type="component" value="Unassembled WGS sequence"/>
</dbReference>
<feature type="region of interest" description="Disordered" evidence="1">
    <location>
        <begin position="1"/>
        <end position="61"/>
    </location>
</feature>
<evidence type="ECO:0000256" key="1">
    <source>
        <dbReference type="SAM" id="MobiDB-lite"/>
    </source>
</evidence>
<keyword evidence="3" id="KW-1185">Reference proteome</keyword>
<organism evidence="2 3">
    <name type="scientific">Datura stramonium</name>
    <name type="common">Jimsonweed</name>
    <name type="synonym">Common thornapple</name>
    <dbReference type="NCBI Taxonomy" id="4076"/>
    <lineage>
        <taxon>Eukaryota</taxon>
        <taxon>Viridiplantae</taxon>
        <taxon>Streptophyta</taxon>
        <taxon>Embryophyta</taxon>
        <taxon>Tracheophyta</taxon>
        <taxon>Spermatophyta</taxon>
        <taxon>Magnoliopsida</taxon>
        <taxon>eudicotyledons</taxon>
        <taxon>Gunneridae</taxon>
        <taxon>Pentapetalae</taxon>
        <taxon>asterids</taxon>
        <taxon>lamiids</taxon>
        <taxon>Solanales</taxon>
        <taxon>Solanaceae</taxon>
        <taxon>Solanoideae</taxon>
        <taxon>Datureae</taxon>
        <taxon>Datura</taxon>
    </lineage>
</organism>